<name>Q0PI02_SPIAU</name>
<evidence type="ECO:0000313" key="1">
    <source>
        <dbReference type="EMBL" id="ABH02989.1"/>
    </source>
</evidence>
<dbReference type="GO" id="GO:0050308">
    <property type="term" value="F:sugar-phosphatase activity"/>
    <property type="evidence" value="ECO:0007669"/>
    <property type="project" value="TreeGrafter"/>
</dbReference>
<accession>Q0PI02</accession>
<dbReference type="InterPro" id="IPR023214">
    <property type="entry name" value="HAD_sf"/>
</dbReference>
<dbReference type="Gene3D" id="1.10.150.240">
    <property type="entry name" value="Putative phosphatase, domain 2"/>
    <property type="match status" value="1"/>
</dbReference>
<dbReference type="SFLD" id="SFLDG01129">
    <property type="entry name" value="C1.5:_HAD__Beta-PGM__Phosphata"/>
    <property type="match status" value="1"/>
</dbReference>
<reference evidence="1" key="1">
    <citation type="submission" date="2006-06" db="EMBL/GenBank/DDBJ databases">
        <title>LGLA, the large glycolipid of Spirochaeta aurantia.</title>
        <authorList>
            <person name="Paul C.J."/>
            <person name="Vinogradov E."/>
            <person name="Tapping R.I."/>
            <person name="Perry M.B."/>
            <person name="Moyles D."/>
            <person name="Kropinski A.M."/>
        </authorList>
    </citation>
    <scope>NUCLEOTIDE SEQUENCE</scope>
</reference>
<protein>
    <submittedName>
        <fullName evidence="1">SpaF</fullName>
    </submittedName>
</protein>
<sequence length="186" mass="20550">MIRALFFDLDGTLVDTHQANFVAYRQALEAHGVTVTEDEFRKCQGHQARVFLRWFLPDMTPEVYRDIAQRKSRLYAENLDLTLVNDHLLGLLRAVCPDTTCAIVTTATRTNSEAVLRHHGLADRFSFMVTADDVQNAKPHPEGYLLALARANVPAADALAFEDSRPGIEAAEAAGLAVVHIANLVP</sequence>
<dbReference type="InterPro" id="IPR023198">
    <property type="entry name" value="PGP-like_dom2"/>
</dbReference>
<dbReference type="PANTHER" id="PTHR43481:SF4">
    <property type="entry name" value="GLYCEROL-1-PHOSPHATE PHOSPHOHYDROLASE 1-RELATED"/>
    <property type="match status" value="1"/>
</dbReference>
<dbReference type="AlphaFoldDB" id="Q0PI02"/>
<proteinExistence type="predicted"/>
<organism evidence="1">
    <name type="scientific">Spirochaeta aurantia</name>
    <dbReference type="NCBI Taxonomy" id="147"/>
    <lineage>
        <taxon>Bacteria</taxon>
        <taxon>Pseudomonadati</taxon>
        <taxon>Spirochaetota</taxon>
        <taxon>Spirochaetia</taxon>
        <taxon>Spirochaetales</taxon>
        <taxon>Spirochaetaceae</taxon>
        <taxon>Spirochaeta</taxon>
    </lineage>
</organism>
<dbReference type="NCBIfam" id="TIGR01509">
    <property type="entry name" value="HAD-SF-IA-v3"/>
    <property type="match status" value="1"/>
</dbReference>
<dbReference type="InterPro" id="IPR036412">
    <property type="entry name" value="HAD-like_sf"/>
</dbReference>
<dbReference type="SFLD" id="SFLDS00003">
    <property type="entry name" value="Haloacid_Dehalogenase"/>
    <property type="match status" value="1"/>
</dbReference>
<dbReference type="InterPro" id="IPR006439">
    <property type="entry name" value="HAD-SF_hydro_IA"/>
</dbReference>
<dbReference type="Gene3D" id="3.40.50.1000">
    <property type="entry name" value="HAD superfamily/HAD-like"/>
    <property type="match status" value="1"/>
</dbReference>
<dbReference type="InterPro" id="IPR041492">
    <property type="entry name" value="HAD_2"/>
</dbReference>
<dbReference type="PANTHER" id="PTHR43481">
    <property type="entry name" value="FRUCTOSE-1-PHOSPHATE PHOSPHATASE"/>
    <property type="match status" value="1"/>
</dbReference>
<dbReference type="SUPFAM" id="SSF56784">
    <property type="entry name" value="HAD-like"/>
    <property type="match status" value="1"/>
</dbReference>
<dbReference type="EMBL" id="DQ832182">
    <property type="protein sequence ID" value="ABH02989.1"/>
    <property type="molecule type" value="Genomic_DNA"/>
</dbReference>
<dbReference type="PRINTS" id="PR00413">
    <property type="entry name" value="HADHALOGNASE"/>
</dbReference>
<dbReference type="Pfam" id="PF13419">
    <property type="entry name" value="HAD_2"/>
    <property type="match status" value="1"/>
</dbReference>
<dbReference type="InterPro" id="IPR051806">
    <property type="entry name" value="HAD-like_SPP"/>
</dbReference>